<comment type="subcellular location">
    <subcellularLocation>
        <location evidence="1">Membrane</location>
        <topology evidence="1">Multi-pass membrane protein</topology>
    </subcellularLocation>
</comment>
<proteinExistence type="predicted"/>
<dbReference type="GO" id="GO:0016236">
    <property type="term" value="P:macroautophagy"/>
    <property type="evidence" value="ECO:0007669"/>
    <property type="project" value="TreeGrafter"/>
</dbReference>
<feature type="transmembrane region" description="Helical" evidence="6">
    <location>
        <begin position="154"/>
        <end position="173"/>
    </location>
</feature>
<dbReference type="PANTHER" id="PTHR21389:SF0">
    <property type="entry name" value="ETOPOSIDE-INDUCED PROTEIN 2.4 HOMOLOG"/>
    <property type="match status" value="1"/>
</dbReference>
<feature type="compositionally biased region" description="Basic and acidic residues" evidence="5">
    <location>
        <begin position="402"/>
        <end position="415"/>
    </location>
</feature>
<feature type="transmembrane region" description="Helical" evidence="6">
    <location>
        <begin position="121"/>
        <end position="142"/>
    </location>
</feature>
<dbReference type="EMBL" id="LUEZ02000045">
    <property type="protein sequence ID" value="RDB24286.1"/>
    <property type="molecule type" value="Genomic_DNA"/>
</dbReference>
<evidence type="ECO:0000256" key="5">
    <source>
        <dbReference type="SAM" id="MobiDB-lite"/>
    </source>
</evidence>
<keyword evidence="3 6" id="KW-1133">Transmembrane helix</keyword>
<evidence type="ECO:0000313" key="8">
    <source>
        <dbReference type="Proteomes" id="UP000076154"/>
    </source>
</evidence>
<dbReference type="Pfam" id="PF07264">
    <property type="entry name" value="EI24"/>
    <property type="match status" value="1"/>
</dbReference>
<dbReference type="AlphaFoldDB" id="A0A369JZZ4"/>
<dbReference type="PANTHER" id="PTHR21389">
    <property type="entry name" value="P53 INDUCED PROTEIN"/>
    <property type="match status" value="1"/>
</dbReference>
<evidence type="ECO:0000256" key="2">
    <source>
        <dbReference type="ARBA" id="ARBA00022692"/>
    </source>
</evidence>
<keyword evidence="4 6" id="KW-0472">Membrane</keyword>
<dbReference type="OrthoDB" id="266518at2759"/>
<feature type="region of interest" description="Disordered" evidence="5">
    <location>
        <begin position="396"/>
        <end position="415"/>
    </location>
</feature>
<protein>
    <submittedName>
        <fullName evidence="7">Protein EI24</fullName>
    </submittedName>
</protein>
<evidence type="ECO:0000256" key="1">
    <source>
        <dbReference type="ARBA" id="ARBA00004141"/>
    </source>
</evidence>
<dbReference type="GO" id="GO:0005783">
    <property type="term" value="C:endoplasmic reticulum"/>
    <property type="evidence" value="ECO:0007669"/>
    <property type="project" value="TreeGrafter"/>
</dbReference>
<evidence type="ECO:0000256" key="3">
    <source>
        <dbReference type="ARBA" id="ARBA00022989"/>
    </source>
</evidence>
<dbReference type="Proteomes" id="UP000076154">
    <property type="component" value="Unassembled WGS sequence"/>
</dbReference>
<dbReference type="InParanoid" id="A0A369JZZ4"/>
<name>A0A369JZZ4_HYPMA</name>
<accession>A0A369JZZ4</accession>
<keyword evidence="2 6" id="KW-0812">Transmembrane</keyword>
<organism evidence="7 8">
    <name type="scientific">Hypsizygus marmoreus</name>
    <name type="common">White beech mushroom</name>
    <name type="synonym">Agaricus marmoreus</name>
    <dbReference type="NCBI Taxonomy" id="39966"/>
    <lineage>
        <taxon>Eukaryota</taxon>
        <taxon>Fungi</taxon>
        <taxon>Dikarya</taxon>
        <taxon>Basidiomycota</taxon>
        <taxon>Agaricomycotina</taxon>
        <taxon>Agaricomycetes</taxon>
        <taxon>Agaricomycetidae</taxon>
        <taxon>Agaricales</taxon>
        <taxon>Tricholomatineae</taxon>
        <taxon>Lyophyllaceae</taxon>
        <taxon>Hypsizygus</taxon>
    </lineage>
</organism>
<evidence type="ECO:0000313" key="7">
    <source>
        <dbReference type="EMBL" id="RDB24286.1"/>
    </source>
</evidence>
<gene>
    <name evidence="7" type="ORF">Hypma_008737</name>
</gene>
<feature type="transmembrane region" description="Helical" evidence="6">
    <location>
        <begin position="276"/>
        <end position="309"/>
    </location>
</feature>
<sequence>MINVEWRTRQSHDFKPQARGFPQSRVKVKLPASYLHSLDFGLNRATAWSSSATRYQTFQYPPANIRPSSRSLYPSFISFQDSLKLQVKWAWRGLYDAFRWSVVISTIAGDAEIRANVYKSLLLNSLSLVSIYTFDLLLQPLVQDQPKWFHRNIGWFYQALWLLPVVGVSFYLNSSWCSTIAKRTYTLQHGTQATGQPATYTGMLTAIATSAYRVVMVFNSVVVSFALQNIPYIGPVAGFIFLCWIDSYYCFEFVWMARGLSLSRRVRHLEERWAYYFAFGLPSAALCTCGTGLANAAIFALVFPVYIILAMDSRPVPIDPFNPLPPSSQGDEPDLIRHPSPFVPIRLPIFAPVIWLNDSIVRILSVGPSRKQSRHSLSDTTDAVEEGENMEIKTIPRAPVRPARDRISIGRRKFD</sequence>
<evidence type="ECO:0000256" key="4">
    <source>
        <dbReference type="ARBA" id="ARBA00023136"/>
    </source>
</evidence>
<reference evidence="7" key="1">
    <citation type="submission" date="2018-04" db="EMBL/GenBank/DDBJ databases">
        <title>Whole genome sequencing of Hypsizygus marmoreus.</title>
        <authorList>
            <person name="Choi I.-G."/>
            <person name="Min B."/>
            <person name="Kim J.-G."/>
            <person name="Kim S."/>
            <person name="Oh Y.-L."/>
            <person name="Kong W.-S."/>
            <person name="Park H."/>
            <person name="Jeong J."/>
            <person name="Song E.-S."/>
        </authorList>
    </citation>
    <scope>NUCLEOTIDE SEQUENCE [LARGE SCALE GENOMIC DNA]</scope>
    <source>
        <strain evidence="7">51987-8</strain>
    </source>
</reference>
<keyword evidence="8" id="KW-1185">Reference proteome</keyword>
<dbReference type="GO" id="GO:0016020">
    <property type="term" value="C:membrane"/>
    <property type="evidence" value="ECO:0007669"/>
    <property type="project" value="UniProtKB-SubCell"/>
</dbReference>
<feature type="transmembrane region" description="Helical" evidence="6">
    <location>
        <begin position="236"/>
        <end position="255"/>
    </location>
</feature>
<comment type="caution">
    <text evidence="7">The sequence shown here is derived from an EMBL/GenBank/DDBJ whole genome shotgun (WGS) entry which is preliminary data.</text>
</comment>
<evidence type="ECO:0000256" key="6">
    <source>
        <dbReference type="SAM" id="Phobius"/>
    </source>
</evidence>
<dbReference type="InterPro" id="IPR059112">
    <property type="entry name" value="CysZ/EI24"/>
</dbReference>